<gene>
    <name evidence="2" type="ORF">ANN_13079</name>
</gene>
<feature type="compositionally biased region" description="Polar residues" evidence="1">
    <location>
        <begin position="137"/>
        <end position="147"/>
    </location>
</feature>
<evidence type="ECO:0000313" key="3">
    <source>
        <dbReference type="Proteomes" id="UP001148838"/>
    </source>
</evidence>
<feature type="region of interest" description="Disordered" evidence="1">
    <location>
        <begin position="196"/>
        <end position="215"/>
    </location>
</feature>
<evidence type="ECO:0000256" key="1">
    <source>
        <dbReference type="SAM" id="MobiDB-lite"/>
    </source>
</evidence>
<comment type="caution">
    <text evidence="2">The sequence shown here is derived from an EMBL/GenBank/DDBJ whole genome shotgun (WGS) entry which is preliminary data.</text>
</comment>
<feature type="region of interest" description="Disordered" evidence="1">
    <location>
        <begin position="131"/>
        <end position="150"/>
    </location>
</feature>
<sequence length="215" mass="23792">MKDQGDQPAPGVTSACLSRSERRYRVSLDLPKALACDTENGMIFFDSVCESPVSNYSVLISTTNKSWNGIGFGDAHKMSKIEMVGTRHKDGNNKESEDCLQQQPRWNQIKRKTENKMVELCTSGFPTWGKPRKKPNQVISPSGSGTESAGKRLSRLSYAGGSQQYVDEVLLHLGYGLHKLGLFEVSPLIKPKVLRSGERADHGTGPPLSMYRGRF</sequence>
<name>A0ABQ8TID7_PERAM</name>
<dbReference type="Proteomes" id="UP001148838">
    <property type="component" value="Unassembled WGS sequence"/>
</dbReference>
<keyword evidence="3" id="KW-1185">Reference proteome</keyword>
<reference evidence="2 3" key="1">
    <citation type="journal article" date="2022" name="Allergy">
        <title>Genome assembly and annotation of Periplaneta americana reveal a comprehensive cockroach allergen profile.</title>
        <authorList>
            <person name="Wang L."/>
            <person name="Xiong Q."/>
            <person name="Saelim N."/>
            <person name="Wang L."/>
            <person name="Nong W."/>
            <person name="Wan A.T."/>
            <person name="Shi M."/>
            <person name="Liu X."/>
            <person name="Cao Q."/>
            <person name="Hui J.H.L."/>
            <person name="Sookrung N."/>
            <person name="Leung T.F."/>
            <person name="Tungtrongchitr A."/>
            <person name="Tsui S.K.W."/>
        </authorList>
    </citation>
    <scope>NUCLEOTIDE SEQUENCE [LARGE SCALE GENOMIC DNA]</scope>
    <source>
        <strain evidence="2">PWHHKU_190912</strain>
    </source>
</reference>
<organism evidence="2 3">
    <name type="scientific">Periplaneta americana</name>
    <name type="common">American cockroach</name>
    <name type="synonym">Blatta americana</name>
    <dbReference type="NCBI Taxonomy" id="6978"/>
    <lineage>
        <taxon>Eukaryota</taxon>
        <taxon>Metazoa</taxon>
        <taxon>Ecdysozoa</taxon>
        <taxon>Arthropoda</taxon>
        <taxon>Hexapoda</taxon>
        <taxon>Insecta</taxon>
        <taxon>Pterygota</taxon>
        <taxon>Neoptera</taxon>
        <taxon>Polyneoptera</taxon>
        <taxon>Dictyoptera</taxon>
        <taxon>Blattodea</taxon>
        <taxon>Blattoidea</taxon>
        <taxon>Blattidae</taxon>
        <taxon>Blattinae</taxon>
        <taxon>Periplaneta</taxon>
    </lineage>
</organism>
<proteinExistence type="predicted"/>
<dbReference type="EMBL" id="JAJSOF020000009">
    <property type="protein sequence ID" value="KAJ4446383.1"/>
    <property type="molecule type" value="Genomic_DNA"/>
</dbReference>
<evidence type="ECO:0000313" key="2">
    <source>
        <dbReference type="EMBL" id="KAJ4446383.1"/>
    </source>
</evidence>
<protein>
    <submittedName>
        <fullName evidence="2">Uncharacterized protein</fullName>
    </submittedName>
</protein>
<accession>A0ABQ8TID7</accession>